<dbReference type="InterPro" id="IPR052162">
    <property type="entry name" value="Sensor_kinase/Photoreceptor"/>
</dbReference>
<dbReference type="InterPro" id="IPR005467">
    <property type="entry name" value="His_kinase_dom"/>
</dbReference>
<dbReference type="Gene3D" id="3.30.450.20">
    <property type="entry name" value="PAS domain"/>
    <property type="match status" value="7"/>
</dbReference>
<accession>A0ABQ1LRJ9</accession>
<dbReference type="EC" id="2.7.13.3" evidence="2"/>
<dbReference type="Pfam" id="PF13426">
    <property type="entry name" value="PAS_9"/>
    <property type="match status" value="2"/>
</dbReference>
<dbReference type="EMBL" id="BMFD01000001">
    <property type="protein sequence ID" value="GGC26996.1"/>
    <property type="molecule type" value="Genomic_DNA"/>
</dbReference>
<dbReference type="Pfam" id="PF02518">
    <property type="entry name" value="HATPase_c"/>
    <property type="match status" value="1"/>
</dbReference>
<feature type="domain" description="PAC" evidence="8">
    <location>
        <begin position="589"/>
        <end position="640"/>
    </location>
</feature>
<feature type="domain" description="PAS" evidence="7">
    <location>
        <begin position="379"/>
        <end position="452"/>
    </location>
</feature>
<dbReference type="Proteomes" id="UP000635885">
    <property type="component" value="Unassembled WGS sequence"/>
</dbReference>
<dbReference type="CDD" id="cd00130">
    <property type="entry name" value="PAS"/>
    <property type="match status" value="6"/>
</dbReference>
<dbReference type="PROSITE" id="PS50112">
    <property type="entry name" value="PAS"/>
    <property type="match status" value="4"/>
</dbReference>
<dbReference type="Pfam" id="PF08447">
    <property type="entry name" value="PAS_3"/>
    <property type="match status" value="5"/>
</dbReference>
<evidence type="ECO:0000256" key="1">
    <source>
        <dbReference type="ARBA" id="ARBA00000085"/>
    </source>
</evidence>
<dbReference type="SUPFAM" id="SSF55874">
    <property type="entry name" value="ATPase domain of HSP90 chaperone/DNA topoisomerase II/histidine kinase"/>
    <property type="match status" value="1"/>
</dbReference>
<dbReference type="InterPro" id="IPR003594">
    <property type="entry name" value="HATPase_dom"/>
</dbReference>
<evidence type="ECO:0000256" key="5">
    <source>
        <dbReference type="ARBA" id="ARBA00022777"/>
    </source>
</evidence>
<feature type="domain" description="PAS" evidence="7">
    <location>
        <begin position="257"/>
        <end position="331"/>
    </location>
</feature>
<dbReference type="InterPro" id="IPR004358">
    <property type="entry name" value="Sig_transdc_His_kin-like_C"/>
</dbReference>
<dbReference type="RefSeq" id="WP_188438831.1">
    <property type="nucleotide sequence ID" value="NZ_BMFD01000001.1"/>
</dbReference>
<dbReference type="NCBIfam" id="TIGR00229">
    <property type="entry name" value="sensory_box"/>
    <property type="match status" value="6"/>
</dbReference>
<dbReference type="InterPro" id="IPR035965">
    <property type="entry name" value="PAS-like_dom_sf"/>
</dbReference>
<feature type="domain" description="PAC" evidence="8">
    <location>
        <begin position="715"/>
        <end position="767"/>
    </location>
</feature>
<dbReference type="PRINTS" id="PR00344">
    <property type="entry name" value="BCTRLSENSOR"/>
</dbReference>
<feature type="domain" description="PAS" evidence="7">
    <location>
        <begin position="775"/>
        <end position="815"/>
    </location>
</feature>
<dbReference type="SMART" id="SM00091">
    <property type="entry name" value="PAS"/>
    <property type="match status" value="7"/>
</dbReference>
<dbReference type="InterPro" id="IPR013655">
    <property type="entry name" value="PAS_fold_3"/>
</dbReference>
<dbReference type="InterPro" id="IPR000014">
    <property type="entry name" value="PAS"/>
</dbReference>
<dbReference type="InterPro" id="IPR036097">
    <property type="entry name" value="HisK_dim/P_sf"/>
</dbReference>
<keyword evidence="10" id="KW-1185">Reference proteome</keyword>
<dbReference type="SMART" id="SM00388">
    <property type="entry name" value="HisKA"/>
    <property type="match status" value="1"/>
</dbReference>
<feature type="domain" description="PAS" evidence="7">
    <location>
        <begin position="641"/>
        <end position="711"/>
    </location>
</feature>
<dbReference type="SMART" id="SM00387">
    <property type="entry name" value="HATPase_c"/>
    <property type="match status" value="1"/>
</dbReference>
<feature type="domain" description="Histidine kinase" evidence="6">
    <location>
        <begin position="919"/>
        <end position="1130"/>
    </location>
</feature>
<evidence type="ECO:0000313" key="10">
    <source>
        <dbReference type="Proteomes" id="UP000635885"/>
    </source>
</evidence>
<evidence type="ECO:0000256" key="2">
    <source>
        <dbReference type="ARBA" id="ARBA00012438"/>
    </source>
</evidence>
<dbReference type="SUPFAM" id="SSF47384">
    <property type="entry name" value="Homodimeric domain of signal transducing histidine kinase"/>
    <property type="match status" value="1"/>
</dbReference>
<name>A0ABQ1LRJ9_9BACT</name>
<keyword evidence="4" id="KW-0808">Transferase</keyword>
<dbReference type="InterPro" id="IPR001610">
    <property type="entry name" value="PAC"/>
</dbReference>
<dbReference type="InterPro" id="IPR003661">
    <property type="entry name" value="HisK_dim/P_dom"/>
</dbReference>
<dbReference type="SUPFAM" id="SSF55785">
    <property type="entry name" value="PYP-like sensor domain (PAS domain)"/>
    <property type="match status" value="7"/>
</dbReference>
<evidence type="ECO:0000313" key="9">
    <source>
        <dbReference type="EMBL" id="GGC26996.1"/>
    </source>
</evidence>
<reference evidence="10" key="1">
    <citation type="journal article" date="2019" name="Int. J. Syst. Evol. Microbiol.">
        <title>The Global Catalogue of Microorganisms (GCM) 10K type strain sequencing project: providing services to taxonomists for standard genome sequencing and annotation.</title>
        <authorList>
            <consortium name="The Broad Institute Genomics Platform"/>
            <consortium name="The Broad Institute Genome Sequencing Center for Infectious Disease"/>
            <person name="Wu L."/>
            <person name="Ma J."/>
        </authorList>
    </citation>
    <scope>NUCLEOTIDE SEQUENCE [LARGE SCALE GENOMIC DNA]</scope>
    <source>
        <strain evidence="10">CGMCC 1.12479</strain>
    </source>
</reference>
<keyword evidence="5" id="KW-0418">Kinase</keyword>
<dbReference type="InterPro" id="IPR000700">
    <property type="entry name" value="PAS-assoc_C"/>
</dbReference>
<feature type="domain" description="PAC" evidence="8">
    <location>
        <begin position="97"/>
        <end position="149"/>
    </location>
</feature>
<dbReference type="PANTHER" id="PTHR43304:SF1">
    <property type="entry name" value="PAC DOMAIN-CONTAINING PROTEIN"/>
    <property type="match status" value="1"/>
</dbReference>
<evidence type="ECO:0000259" key="6">
    <source>
        <dbReference type="PROSITE" id="PS50109"/>
    </source>
</evidence>
<dbReference type="PANTHER" id="PTHR43304">
    <property type="entry name" value="PHYTOCHROME-LIKE PROTEIN CPH1"/>
    <property type="match status" value="1"/>
</dbReference>
<dbReference type="Gene3D" id="1.10.287.130">
    <property type="match status" value="1"/>
</dbReference>
<feature type="domain" description="PAC" evidence="8">
    <location>
        <begin position="456"/>
        <end position="509"/>
    </location>
</feature>
<sequence length="1130" mass="129772">MDIVKGNYLREELYDLVKKDESIFDFIQEVCLDGMWYWDIEKPENEWMNARFWQVLGYNPAEMPHTPSAWQGIINLDDLKVATDNFHRHLSDENYPYDQTVRYTHKQGHIIWIRCYGKAIRDQKGTPLRMLGIHQNITALREEQIKLQTILEDSGVGYWEMDISTGATIWSEMVYSIHEVPKDFEHHKENGLNFYHPDYREIISNVVSDCINNDTPFSLECILITGKGNQKWVKASGRKVGDKLLGGLQDITSIKNNELKFKGIFNSTFSFIGFMNTKGILLEANDTALNMAGLQRGDVIGKYFWDCYWWQISTKTQQELKANFQRVLSGETLEYEVAVWIANQSPITILFSLKPIFDEKGNVIYIIPEGRPIQEIIDTRRKYKSVIEGTLVGTWEWNVQTGETVFNERWAEMLGYTLEELAPISIETWMMLAHPEDLEESSLRLNVCFQQKSEFYEMESRMKHKSGHWVWVYDRGKVFEWTEDGKPLMMYGTHQDISKRKDAEQLKNQVLERFELIGQHIPGVIYQFQLNPDGSSCFPYASTGIENIYGLTPDQVKTDASFAFKSIYPADLEKVTLSIQESASNLTQWRDIYRTILPSGKTIWVEGNATPYKNTDGSIIWHGYIQDITIRKQKEEALTISEVAFRGNFENAAIGMALLDQNGKWLEVNARLCKIVGYSEVELKNLTFQDITHPEDLNADLSFLNELIKGERSHYQMEKRYFHKKGHIVYIMLAVSMVKDKEGNIVYFISQIIDISMLKRAEMRLKALLAENQALMEATTEVAFVSTDKDGVILNTNVGVHKLLGFEAKQLVGQSIKQILFLDEEWEKASIETLKGLTGKEEDRELLNAFANDSRYKSKEWTFKQANGSTIDVLISITEIKLENLTKGYLFAATDISHIKSIQGQLEQKNEELEQFAYIAAHDLKEPLRGITTYLSILQKRYGELLDEKANSYIDNAYNNANRMKELITDILDFSKTGNIDDKPIELNALLNSIISNYKNDVKLSKVIFTKSSLPVIKGDASSFVQLFTNLIDNGIKYQPKGQVSEINIDWQEDEKCWTFSVADNGIGIAPEHQNKVFEIFKRLHSDTDYSGTGIGLASCKKIISAYQGKIWFESNIPQGTVFKFTIPKS</sequence>
<evidence type="ECO:0000256" key="4">
    <source>
        <dbReference type="ARBA" id="ARBA00022679"/>
    </source>
</evidence>
<protein>
    <recommendedName>
        <fullName evidence="2">histidine kinase</fullName>
        <ecNumber evidence="2">2.7.13.3</ecNumber>
    </recommendedName>
</protein>
<dbReference type="CDD" id="cd00082">
    <property type="entry name" value="HisKA"/>
    <property type="match status" value="1"/>
</dbReference>
<dbReference type="Gene3D" id="3.30.565.10">
    <property type="entry name" value="Histidine kinase-like ATPase, C-terminal domain"/>
    <property type="match status" value="1"/>
</dbReference>
<evidence type="ECO:0000259" key="7">
    <source>
        <dbReference type="PROSITE" id="PS50112"/>
    </source>
</evidence>
<organism evidence="9 10">
    <name type="scientific">Belliella aquatica</name>
    <dbReference type="NCBI Taxonomy" id="1323734"/>
    <lineage>
        <taxon>Bacteria</taxon>
        <taxon>Pseudomonadati</taxon>
        <taxon>Bacteroidota</taxon>
        <taxon>Cytophagia</taxon>
        <taxon>Cytophagales</taxon>
        <taxon>Cyclobacteriaceae</taxon>
        <taxon>Belliella</taxon>
    </lineage>
</organism>
<dbReference type="InterPro" id="IPR036890">
    <property type="entry name" value="HATPase_C_sf"/>
</dbReference>
<comment type="catalytic activity">
    <reaction evidence="1">
        <text>ATP + protein L-histidine = ADP + protein N-phospho-L-histidine.</text>
        <dbReference type="EC" id="2.7.13.3"/>
    </reaction>
</comment>
<dbReference type="Pfam" id="PF00512">
    <property type="entry name" value="HisKA"/>
    <property type="match status" value="1"/>
</dbReference>
<keyword evidence="3" id="KW-0597">Phosphoprotein</keyword>
<comment type="caution">
    <text evidence="9">The sequence shown here is derived from an EMBL/GenBank/DDBJ whole genome shotgun (WGS) entry which is preliminary data.</text>
</comment>
<dbReference type="SMART" id="SM00086">
    <property type="entry name" value="PAC"/>
    <property type="match status" value="7"/>
</dbReference>
<dbReference type="PROSITE" id="PS50109">
    <property type="entry name" value="HIS_KIN"/>
    <property type="match status" value="1"/>
</dbReference>
<dbReference type="PROSITE" id="PS50113">
    <property type="entry name" value="PAC"/>
    <property type="match status" value="4"/>
</dbReference>
<evidence type="ECO:0000256" key="3">
    <source>
        <dbReference type="ARBA" id="ARBA00022553"/>
    </source>
</evidence>
<evidence type="ECO:0000259" key="8">
    <source>
        <dbReference type="PROSITE" id="PS50113"/>
    </source>
</evidence>
<gene>
    <name evidence="9" type="ORF">GCM10010993_02580</name>
</gene>
<proteinExistence type="predicted"/>